<reference evidence="1 2" key="1">
    <citation type="submission" date="2009-10" db="EMBL/GenBank/DDBJ databases">
        <authorList>
            <person name="Muzny D."/>
            <person name="Qin X."/>
            <person name="Deng J."/>
            <person name="Jiang H."/>
            <person name="Liu Y."/>
            <person name="Qu J."/>
            <person name="Song X.-Z."/>
            <person name="Zhang L."/>
            <person name="Thornton R."/>
            <person name="Coyle M."/>
            <person name="Francisco L."/>
            <person name="Jackson L."/>
            <person name="Javaid M."/>
            <person name="Korchina V."/>
            <person name="Kovar C."/>
            <person name="Mata R."/>
            <person name="Mathew T."/>
            <person name="Ngo R."/>
            <person name="Nguyen L."/>
            <person name="Nguyen N."/>
            <person name="Okwuonu G."/>
            <person name="Ongeri F."/>
            <person name="Pham C."/>
            <person name="Simmons D."/>
            <person name="Wilczek-Boney K."/>
            <person name="Hale W."/>
            <person name="Jakkamsetti A."/>
            <person name="Pham P."/>
            <person name="Ruth R."/>
            <person name="San Lucas F."/>
            <person name="Warren J."/>
            <person name="Zhang J."/>
            <person name="Zhao Z."/>
            <person name="Zhou C."/>
            <person name="Zhu D."/>
            <person name="Lee S."/>
            <person name="Bess C."/>
            <person name="Blankenburg K."/>
            <person name="Forbes L."/>
            <person name="Fu Q."/>
            <person name="Gubbala S."/>
            <person name="Hirani K."/>
            <person name="Jayaseelan J.C."/>
            <person name="Lara F."/>
            <person name="Munidasa M."/>
            <person name="Palculict T."/>
            <person name="Patil S."/>
            <person name="Pu L.-L."/>
            <person name="Saada N."/>
            <person name="Tang L."/>
            <person name="Weissenberger G."/>
            <person name="Zhu Y."/>
            <person name="Hemphill L."/>
            <person name="Shang Y."/>
            <person name="Youmans B."/>
            <person name="Ayvaz T."/>
            <person name="Ross M."/>
            <person name="Santibanez J."/>
            <person name="Aqrawi P."/>
            <person name="Gross S."/>
            <person name="Joshi V."/>
            <person name="Fowler G."/>
            <person name="Nazareth L."/>
            <person name="Reid J."/>
            <person name="Worley K."/>
            <person name="Petrosino J."/>
            <person name="Highlander S."/>
            <person name="Gibbs R."/>
        </authorList>
    </citation>
    <scope>NUCLEOTIDE SEQUENCE [LARGE SCALE GENOMIC DNA]</scope>
    <source>
        <strain evidence="1 2">ATCC 43325</strain>
    </source>
</reference>
<dbReference type="EMBL" id="ACZR01000005">
    <property type="protein sequence ID" value="EEX50842.1"/>
    <property type="molecule type" value="Genomic_DNA"/>
</dbReference>
<keyword evidence="2" id="KW-1185">Reference proteome</keyword>
<organism evidence="1 2">
    <name type="scientific">Pasteurella dagmatis ATCC 43325</name>
    <dbReference type="NCBI Taxonomy" id="667128"/>
    <lineage>
        <taxon>Bacteria</taxon>
        <taxon>Pseudomonadati</taxon>
        <taxon>Pseudomonadota</taxon>
        <taxon>Gammaproteobacteria</taxon>
        <taxon>Pasteurellales</taxon>
        <taxon>Pasteurellaceae</taxon>
        <taxon>Pasteurella</taxon>
    </lineage>
</organism>
<name>C9PN55_9PAST</name>
<proteinExistence type="predicted"/>
<protein>
    <submittedName>
        <fullName evidence="1">Uncharacterized protein</fullName>
    </submittedName>
</protein>
<comment type="caution">
    <text evidence="1">The sequence shown here is derived from an EMBL/GenBank/DDBJ whole genome shotgun (WGS) entry which is preliminary data.</text>
</comment>
<dbReference type="AlphaFoldDB" id="C9PN55"/>
<dbReference type="STRING" id="667128.HMPREF0621_0429"/>
<dbReference type="Proteomes" id="UP000005519">
    <property type="component" value="Unassembled WGS sequence"/>
</dbReference>
<dbReference type="Pfam" id="PF17320">
    <property type="entry name" value="DUF5363"/>
    <property type="match status" value="1"/>
</dbReference>
<dbReference type="InterPro" id="IPR035292">
    <property type="entry name" value="DUF5363"/>
</dbReference>
<accession>C9PN55</accession>
<evidence type="ECO:0000313" key="1">
    <source>
        <dbReference type="EMBL" id="EEX50842.1"/>
    </source>
</evidence>
<dbReference type="HOGENOM" id="CLU_206292_0_0_6"/>
<sequence>MWDGYSQFCKDIGVEKGGGRGCCCVPVVKFDENWTEEEKAAMKAQKEKAGKPQK</sequence>
<gene>
    <name evidence="1" type="ORF">HMPREF0621_0429</name>
</gene>
<evidence type="ECO:0000313" key="2">
    <source>
        <dbReference type="Proteomes" id="UP000005519"/>
    </source>
</evidence>